<dbReference type="RefSeq" id="WP_056975763.1">
    <property type="nucleotide sequence ID" value="NZ_AYYO01000024.1"/>
</dbReference>
<dbReference type="Gene3D" id="3.90.1150.30">
    <property type="match status" value="1"/>
</dbReference>
<proteinExistence type="predicted"/>
<dbReference type="AlphaFoldDB" id="A0A0R1ZK30"/>
<dbReference type="PATRIC" id="fig|1291052.5.peg.1497"/>
<evidence type="ECO:0000313" key="2">
    <source>
        <dbReference type="Proteomes" id="UP000051679"/>
    </source>
</evidence>
<sequence>MTNIFENRQPVADKLLAFGFTQHQSTFTYTAPLVSGLNITVMVVGTQVNATVLDPETGDPYTLYRNAGNTGAFVAQVRAAYTDCLQKIADACFTPATQSVFTQEQTTAVLAAVAKQYGDDPEFLWQKFPGNAVLRRPDTHKWYAAILKVQPVKLGLTGDAEVEVLDLRADPEELTQLVDNKLYFPGYHMNKKHWYTIVLDGQVATAELLTRLAASYALAK</sequence>
<gene>
    <name evidence="1" type="ORF">FC18_GL001476</name>
</gene>
<evidence type="ECO:0008006" key="3">
    <source>
        <dbReference type="Google" id="ProtNLM"/>
    </source>
</evidence>
<dbReference type="SUPFAM" id="SSF142906">
    <property type="entry name" value="YjbR-like"/>
    <property type="match status" value="1"/>
</dbReference>
<dbReference type="Pfam" id="PF04237">
    <property type="entry name" value="YjbR"/>
    <property type="match status" value="1"/>
</dbReference>
<evidence type="ECO:0000313" key="1">
    <source>
        <dbReference type="EMBL" id="KRM55310.1"/>
    </source>
</evidence>
<dbReference type="InterPro" id="IPR038056">
    <property type="entry name" value="YjbR-like_sf"/>
</dbReference>
<dbReference type="InterPro" id="IPR058532">
    <property type="entry name" value="YjbR/MT2646/Rv2570-like"/>
</dbReference>
<protein>
    <recommendedName>
        <fullName evidence="3">MmcQ family protein</fullName>
    </recommendedName>
</protein>
<dbReference type="STRING" id="1291052.FC18_GL001476"/>
<reference evidence="1 2" key="1">
    <citation type="journal article" date="2015" name="Genome Announc.">
        <title>Expanding the biotechnology potential of lactobacilli through comparative genomics of 213 strains and associated genera.</title>
        <authorList>
            <person name="Sun Z."/>
            <person name="Harris H.M."/>
            <person name="McCann A."/>
            <person name="Guo C."/>
            <person name="Argimon S."/>
            <person name="Zhang W."/>
            <person name="Yang X."/>
            <person name="Jeffery I.B."/>
            <person name="Cooney J.C."/>
            <person name="Kagawa T.F."/>
            <person name="Liu W."/>
            <person name="Song Y."/>
            <person name="Salvetti E."/>
            <person name="Wrobel A."/>
            <person name="Rasinkangas P."/>
            <person name="Parkhill J."/>
            <person name="Rea M.C."/>
            <person name="O'Sullivan O."/>
            <person name="Ritari J."/>
            <person name="Douillard F.P."/>
            <person name="Paul Ross R."/>
            <person name="Yang R."/>
            <person name="Briner A.E."/>
            <person name="Felis G.E."/>
            <person name="de Vos W.M."/>
            <person name="Barrangou R."/>
            <person name="Klaenhammer T.R."/>
            <person name="Caufield P.W."/>
            <person name="Cui Y."/>
            <person name="Zhang H."/>
            <person name="O'Toole P.W."/>
        </authorList>
    </citation>
    <scope>NUCLEOTIDE SEQUENCE [LARGE SCALE GENOMIC DNA]</scope>
    <source>
        <strain evidence="1 2">DSM 20505</strain>
    </source>
</reference>
<accession>A0A0R1ZK30</accession>
<dbReference type="OrthoDB" id="9789813at2"/>
<dbReference type="PANTHER" id="PTHR35145">
    <property type="entry name" value="CYTOPLASMIC PROTEIN-RELATED"/>
    <property type="match status" value="1"/>
</dbReference>
<comment type="caution">
    <text evidence="1">The sequence shown here is derived from an EMBL/GenBank/DDBJ whole genome shotgun (WGS) entry which is preliminary data.</text>
</comment>
<keyword evidence="2" id="KW-1185">Reference proteome</keyword>
<name>A0A0R1ZK30_9LACO</name>
<organism evidence="1 2">
    <name type="scientific">Lacticaseibacillus sharpeae JCM 1186 = DSM 20505</name>
    <dbReference type="NCBI Taxonomy" id="1291052"/>
    <lineage>
        <taxon>Bacteria</taxon>
        <taxon>Bacillati</taxon>
        <taxon>Bacillota</taxon>
        <taxon>Bacilli</taxon>
        <taxon>Lactobacillales</taxon>
        <taxon>Lactobacillaceae</taxon>
        <taxon>Lacticaseibacillus</taxon>
    </lineage>
</organism>
<dbReference type="InterPro" id="IPR007351">
    <property type="entry name" value="YjbR"/>
</dbReference>
<dbReference type="EMBL" id="AYYO01000024">
    <property type="protein sequence ID" value="KRM55310.1"/>
    <property type="molecule type" value="Genomic_DNA"/>
</dbReference>
<dbReference type="PANTHER" id="PTHR35145:SF1">
    <property type="entry name" value="CYTOPLASMIC PROTEIN"/>
    <property type="match status" value="1"/>
</dbReference>
<dbReference type="Proteomes" id="UP000051679">
    <property type="component" value="Unassembled WGS sequence"/>
</dbReference>